<organism evidence="1 2">
    <name type="scientific">Streptomyces capillispiralis</name>
    <dbReference type="NCBI Taxonomy" id="68182"/>
    <lineage>
        <taxon>Bacteria</taxon>
        <taxon>Bacillati</taxon>
        <taxon>Actinomycetota</taxon>
        <taxon>Actinomycetes</taxon>
        <taxon>Kitasatosporales</taxon>
        <taxon>Streptomycetaceae</taxon>
        <taxon>Streptomyces</taxon>
    </lineage>
</organism>
<dbReference type="Proteomes" id="UP000316603">
    <property type="component" value="Unassembled WGS sequence"/>
</dbReference>
<sequence>MSAAALPDVRRLIGYRAHGAARLVLEGHAALEDVEGSLAAGQPETAVLMAHDLIQISLSIRGLATAGELSWPQGQASFDPFAGVDPQEVAEGDALAARGLDHGDEAWLEELRAHLAETESRLGYPEPLPYVRSGAGMFKAVGLVRTWAAHLEKLGLPGVLPGDWALPGD</sequence>
<reference evidence="1 2" key="1">
    <citation type="submission" date="2019-06" db="EMBL/GenBank/DDBJ databases">
        <title>Sequencing the genomes of 1000 actinobacteria strains.</title>
        <authorList>
            <person name="Klenk H.-P."/>
        </authorList>
    </citation>
    <scope>NUCLEOTIDE SEQUENCE [LARGE SCALE GENOMIC DNA]</scope>
    <source>
        <strain evidence="1 2">DSM 41695</strain>
    </source>
</reference>
<comment type="caution">
    <text evidence="1">The sequence shown here is derived from an EMBL/GenBank/DDBJ whole genome shotgun (WGS) entry which is preliminary data.</text>
</comment>
<gene>
    <name evidence="1" type="ORF">FHX78_111555</name>
</gene>
<accession>A0A561TBX9</accession>
<evidence type="ECO:0000313" key="2">
    <source>
        <dbReference type="Proteomes" id="UP000316603"/>
    </source>
</evidence>
<proteinExistence type="predicted"/>
<dbReference type="AlphaFoldDB" id="A0A561TBX9"/>
<dbReference type="RefSeq" id="WP_145866717.1">
    <property type="nucleotide sequence ID" value="NZ_BNCE01000023.1"/>
</dbReference>
<dbReference type="OrthoDB" id="4222026at2"/>
<keyword evidence="2" id="KW-1185">Reference proteome</keyword>
<name>A0A561TBX9_9ACTN</name>
<dbReference type="EMBL" id="VIWV01000001">
    <property type="protein sequence ID" value="TWF84620.1"/>
    <property type="molecule type" value="Genomic_DNA"/>
</dbReference>
<protein>
    <submittedName>
        <fullName evidence="1">Uncharacterized protein</fullName>
    </submittedName>
</protein>
<evidence type="ECO:0000313" key="1">
    <source>
        <dbReference type="EMBL" id="TWF84620.1"/>
    </source>
</evidence>